<accession>A0AAC9P908</accession>
<name>A0AAC9P908_9PROT</name>
<evidence type="ECO:0000313" key="2">
    <source>
        <dbReference type="Proteomes" id="UP000182373"/>
    </source>
</evidence>
<organism evidence="1 2">
    <name type="scientific">Granulibacter bethesdensis</name>
    <dbReference type="NCBI Taxonomy" id="364410"/>
    <lineage>
        <taxon>Bacteria</taxon>
        <taxon>Pseudomonadati</taxon>
        <taxon>Pseudomonadota</taxon>
        <taxon>Alphaproteobacteria</taxon>
        <taxon>Acetobacterales</taxon>
        <taxon>Acetobacteraceae</taxon>
        <taxon>Granulibacter</taxon>
    </lineage>
</organism>
<proteinExistence type="predicted"/>
<evidence type="ECO:0000313" key="1">
    <source>
        <dbReference type="EMBL" id="APH55101.1"/>
    </source>
</evidence>
<gene>
    <name evidence="1" type="ORF">GbCGDNIH9_8743</name>
</gene>
<dbReference type="AlphaFoldDB" id="A0AAC9P908"/>
<sequence length="57" mass="6479">MKLTIDWRLRGRHDRGPMPNSFSAFTKSLSRTGSPLRVCGRPGLALPRRRRRFPGTG</sequence>
<dbReference type="EMBL" id="CP018191">
    <property type="protein sequence ID" value="APH55101.1"/>
    <property type="molecule type" value="Genomic_DNA"/>
</dbReference>
<dbReference type="Proteomes" id="UP000182373">
    <property type="component" value="Chromosome"/>
</dbReference>
<reference evidence="2" key="1">
    <citation type="submission" date="2016-11" db="EMBL/GenBank/DDBJ databases">
        <title>Comparative genomic and phenotypic analysis of Granulibacter bethesdensis clinical isolates from patients with chronic granulomatous disease.</title>
        <authorList>
            <person name="Zarember K.A."/>
            <person name="Porcella S.F."/>
            <person name="Chu J."/>
            <person name="Ding L."/>
            <person name="Dahlstrom E."/>
            <person name="Barbian K."/>
            <person name="Martens C."/>
            <person name="Sykora L."/>
            <person name="Kramer S."/>
            <person name="Pettinato A.M."/>
            <person name="Hong H."/>
            <person name="Wald G."/>
            <person name="Berg L.J."/>
            <person name="Rogge L.S."/>
            <person name="Greenberg D.E."/>
            <person name="Falcone E.L."/>
            <person name="Neves J.F."/>
            <person name="Simoes M.J."/>
            <person name="Casal M."/>
            <person name="Rodriguez-Lopez F.C."/>
            <person name="Zelazny A."/>
            <person name="Gallin J.I."/>
            <person name="Holland S.M."/>
        </authorList>
    </citation>
    <scope>NUCLEOTIDE SEQUENCE [LARGE SCALE GENOMIC DNA]</scope>
    <source>
        <strain evidence="2">NIH9.1</strain>
    </source>
</reference>
<protein>
    <submittedName>
        <fullName evidence="1">Uncharacterized protein</fullName>
    </submittedName>
</protein>